<dbReference type="EMBL" id="QLTA01000001">
    <property type="protein sequence ID" value="RAR86514.1"/>
    <property type="molecule type" value="Genomic_DNA"/>
</dbReference>
<keyword evidence="3" id="KW-1185">Reference proteome</keyword>
<dbReference type="OrthoDB" id="8812081at2"/>
<dbReference type="AlphaFoldDB" id="A0A328ZLJ9"/>
<dbReference type="RefSeq" id="WP_111875299.1">
    <property type="nucleotide sequence ID" value="NZ_CBCSGC010000022.1"/>
</dbReference>
<protein>
    <submittedName>
        <fullName evidence="2">Uncharacterized protein</fullName>
    </submittedName>
</protein>
<comment type="caution">
    <text evidence="2">The sequence shown here is derived from an EMBL/GenBank/DDBJ whole genome shotgun (WGS) entry which is preliminary data.</text>
</comment>
<organism evidence="2 3">
    <name type="scientific">Paracidovorax anthurii</name>
    <dbReference type="NCBI Taxonomy" id="78229"/>
    <lineage>
        <taxon>Bacteria</taxon>
        <taxon>Pseudomonadati</taxon>
        <taxon>Pseudomonadota</taxon>
        <taxon>Betaproteobacteria</taxon>
        <taxon>Burkholderiales</taxon>
        <taxon>Comamonadaceae</taxon>
        <taxon>Paracidovorax</taxon>
    </lineage>
</organism>
<accession>A0A328ZLJ9</accession>
<evidence type="ECO:0000313" key="3">
    <source>
        <dbReference type="Proteomes" id="UP000248856"/>
    </source>
</evidence>
<gene>
    <name evidence="2" type="ORF">AX018_1001100</name>
</gene>
<feature type="signal peptide" evidence="1">
    <location>
        <begin position="1"/>
        <end position="34"/>
    </location>
</feature>
<name>A0A328ZLJ9_9BURK</name>
<sequence length="538" mass="57377">MATIFTISTTPQGPCHAARAVLCALAAAAAPVFAQTSATPGAEPEPGMWAFDGELNGQPGRSLQIDTQQGQGMIVSYLGYRTDGSALFLQASGFRAAGSTAFTGDLQEFRNGPVIGGRTGNGEAAGSAGTVRLTFDTPTSGTVTLPGDAPRRISRFTYQALWSEPFSNRFTLKAYSTTLIPAPVATHEIRLAQGSFRMSQLSTTDGRLCTYSGPYQTRGNGIESEGTKVCTDAAGTQQRSTYRAERFGIDGNGLFAGTLRSDGRDVFFMGPCLAGAVMLGSPDTCATGSRSDVAVQPGMWGFDDEQDGRPGRSLQIDAQQGSRAMIVSYLGYRANGSALFLQGSTPNRASPTRYTVTLKEFRNGPAIGRPATAGEEAATVGEAQLDFDSPTTGTVTLPGEAPRRISRFRYEDHSVRFDKAYSAQVYPLWQTGGVETLIDIVARDNVFRMDTTAYGPGNFCQYRGTYRLAGDGLASEGTRTCTVGSGATTATRYRIEQFTVDRDGLLRGTLREADGVYLVMGGCANYTLCTRAELERPR</sequence>
<evidence type="ECO:0000313" key="2">
    <source>
        <dbReference type="EMBL" id="RAR86514.1"/>
    </source>
</evidence>
<reference evidence="2 3" key="1">
    <citation type="submission" date="2018-06" db="EMBL/GenBank/DDBJ databases">
        <title>Genomic Encyclopedia of Archaeal and Bacterial Type Strains, Phase II (KMG-II): from individual species to whole genera.</title>
        <authorList>
            <person name="Goeker M."/>
        </authorList>
    </citation>
    <scope>NUCLEOTIDE SEQUENCE [LARGE SCALE GENOMIC DNA]</scope>
    <source>
        <strain evidence="2 3">CFPB 3232</strain>
    </source>
</reference>
<proteinExistence type="predicted"/>
<dbReference type="Proteomes" id="UP000248856">
    <property type="component" value="Unassembled WGS sequence"/>
</dbReference>
<feature type="chain" id="PRO_5016420464" evidence="1">
    <location>
        <begin position="35"/>
        <end position="538"/>
    </location>
</feature>
<keyword evidence="1" id="KW-0732">Signal</keyword>
<evidence type="ECO:0000256" key="1">
    <source>
        <dbReference type="SAM" id="SignalP"/>
    </source>
</evidence>